<name>A0A6L7FXB2_9RHOB</name>
<proteinExistence type="predicted"/>
<sequence length="69" mass="7774">MNMICVDGDWVGDTPQRTPLHFRIIQRLPAPANDGLKRDPHARTGRFDQMQPEKAAALLDAMEKAFAEL</sequence>
<evidence type="ECO:0000313" key="1">
    <source>
        <dbReference type="EMBL" id="MXN16329.1"/>
    </source>
</evidence>
<evidence type="ECO:0000313" key="2">
    <source>
        <dbReference type="Proteomes" id="UP000477911"/>
    </source>
</evidence>
<organism evidence="1 2">
    <name type="scientific">Pseudooceanicola albus</name>
    <dbReference type="NCBI Taxonomy" id="2692189"/>
    <lineage>
        <taxon>Bacteria</taxon>
        <taxon>Pseudomonadati</taxon>
        <taxon>Pseudomonadota</taxon>
        <taxon>Alphaproteobacteria</taxon>
        <taxon>Rhodobacterales</taxon>
        <taxon>Paracoccaceae</taxon>
        <taxon>Pseudooceanicola</taxon>
    </lineage>
</organism>
<protein>
    <submittedName>
        <fullName evidence="1">Uncharacterized protein</fullName>
    </submittedName>
</protein>
<dbReference type="Proteomes" id="UP000477911">
    <property type="component" value="Unassembled WGS sequence"/>
</dbReference>
<dbReference type="RefSeq" id="WP_160890873.1">
    <property type="nucleotide sequence ID" value="NZ_WUMU01000001.1"/>
</dbReference>
<accession>A0A6L7FXB2</accession>
<dbReference type="AlphaFoldDB" id="A0A6L7FXB2"/>
<reference evidence="1 2" key="1">
    <citation type="submission" date="2019-12" db="EMBL/GenBank/DDBJ databases">
        <authorList>
            <person name="Li M."/>
        </authorList>
    </citation>
    <scope>NUCLEOTIDE SEQUENCE [LARGE SCALE GENOMIC DNA]</scope>
    <source>
        <strain evidence="1 2">GBMRC 2024</strain>
    </source>
</reference>
<gene>
    <name evidence="1" type="ORF">GR170_00665</name>
</gene>
<dbReference type="EMBL" id="WUMU01000001">
    <property type="protein sequence ID" value="MXN16329.1"/>
    <property type="molecule type" value="Genomic_DNA"/>
</dbReference>
<comment type="caution">
    <text evidence="1">The sequence shown here is derived from an EMBL/GenBank/DDBJ whole genome shotgun (WGS) entry which is preliminary data.</text>
</comment>
<keyword evidence="2" id="KW-1185">Reference proteome</keyword>